<accession>A0AAJ1C163</accession>
<evidence type="ECO:0000313" key="2">
    <source>
        <dbReference type="EMBL" id="MCO5959909.1"/>
    </source>
</evidence>
<dbReference type="RefSeq" id="WP_250913206.1">
    <property type="nucleotide sequence ID" value="NZ_JAMXLX010000013.1"/>
</dbReference>
<keyword evidence="1" id="KW-0732">Signal</keyword>
<dbReference type="AlphaFoldDB" id="A0AAJ1C163"/>
<protein>
    <submittedName>
        <fullName evidence="2">Uncharacterized protein</fullName>
    </submittedName>
</protein>
<comment type="caution">
    <text evidence="2">The sequence shown here is derived from an EMBL/GenBank/DDBJ whole genome shotgun (WGS) entry which is preliminary data.</text>
</comment>
<sequence length="119" mass="12416">MRKLFYLSILLLMMTGSAVHADDKENVFKTFPGLAEFYKKHQSSESITILACPPGVAKKDFASNTTPCGPTGTPTVPIGGGTPVSPCSAAGACGPGVGFEGGLEKPSLELWRMDAVPSQ</sequence>
<proteinExistence type="predicted"/>
<name>A0AAJ1C163_9HYPH</name>
<gene>
    <name evidence="2" type="ORF">NBH21_24390</name>
</gene>
<feature type="signal peptide" evidence="1">
    <location>
        <begin position="1"/>
        <end position="21"/>
    </location>
</feature>
<dbReference type="EMBL" id="JAMXLX010000013">
    <property type="protein sequence ID" value="MCO5959909.1"/>
    <property type="molecule type" value="Genomic_DNA"/>
</dbReference>
<evidence type="ECO:0000256" key="1">
    <source>
        <dbReference type="SAM" id="SignalP"/>
    </source>
</evidence>
<reference evidence="2" key="1">
    <citation type="submission" date="2022-06" db="EMBL/GenBank/DDBJ databases">
        <authorList>
            <person name="Sun Q."/>
        </authorList>
    </citation>
    <scope>NUCLEOTIDE SEQUENCE</scope>
    <source>
        <strain evidence="2">S101</strain>
    </source>
</reference>
<feature type="chain" id="PRO_5042591107" evidence="1">
    <location>
        <begin position="22"/>
        <end position="119"/>
    </location>
</feature>
<evidence type="ECO:0000313" key="3">
    <source>
        <dbReference type="Proteomes" id="UP001155380"/>
    </source>
</evidence>
<organism evidence="2 3">
    <name type="scientific">Ciceribacter sichuanensis</name>
    <dbReference type="NCBI Taxonomy" id="2949647"/>
    <lineage>
        <taxon>Bacteria</taxon>
        <taxon>Pseudomonadati</taxon>
        <taxon>Pseudomonadota</taxon>
        <taxon>Alphaproteobacteria</taxon>
        <taxon>Hyphomicrobiales</taxon>
        <taxon>Rhizobiaceae</taxon>
        <taxon>Ciceribacter</taxon>
    </lineage>
</organism>
<dbReference type="Proteomes" id="UP001155380">
    <property type="component" value="Unassembled WGS sequence"/>
</dbReference>